<evidence type="ECO:0000313" key="3">
    <source>
        <dbReference type="Proteomes" id="UP000262853"/>
    </source>
</evidence>
<evidence type="ECO:0000313" key="2">
    <source>
        <dbReference type="EMBL" id="AXQ60942.1"/>
    </source>
</evidence>
<dbReference type="EMBL" id="MH669002">
    <property type="protein sequence ID" value="AXQ60942.1"/>
    <property type="molecule type" value="Genomic_DNA"/>
</dbReference>
<feature type="compositionally biased region" description="Polar residues" evidence="1">
    <location>
        <begin position="54"/>
        <end position="66"/>
    </location>
</feature>
<name>A0A385DQI9_9CAUD</name>
<organism evidence="2 3">
    <name type="scientific">Mycobacterium phage Emmina</name>
    <dbReference type="NCBI Taxonomy" id="2301564"/>
    <lineage>
        <taxon>Viruses</taxon>
        <taxon>Duplodnaviria</taxon>
        <taxon>Heunggongvirae</taxon>
        <taxon>Uroviricota</taxon>
        <taxon>Caudoviricetes</taxon>
        <taxon>Kostyavirus</taxon>
        <taxon>Kostyavirus porky</taxon>
    </lineage>
</organism>
<reference evidence="3" key="1">
    <citation type="submission" date="2018-07" db="EMBL/GenBank/DDBJ databases">
        <authorList>
            <person name="Quirk P.G."/>
            <person name="Krulwich T.A."/>
        </authorList>
    </citation>
    <scope>NUCLEOTIDE SEQUENCE [LARGE SCALE GENOMIC DNA]</scope>
</reference>
<dbReference type="Proteomes" id="UP000262853">
    <property type="component" value="Genome"/>
</dbReference>
<protein>
    <submittedName>
        <fullName evidence="2">Uncharacterized protein</fullName>
    </submittedName>
</protein>
<proteinExistence type="predicted"/>
<sequence length="66" mass="7283">MAMAYAWRKLASMSNPFHVGQSVKYAGGRVRFIVKSTDGHMVTMVRADGRDGGNETTTSYTNLRKA</sequence>
<feature type="region of interest" description="Disordered" evidence="1">
    <location>
        <begin position="46"/>
        <end position="66"/>
    </location>
</feature>
<gene>
    <name evidence="2" type="primary">144</name>
    <name evidence="2" type="ORF">SEA_EMMINA_144</name>
</gene>
<accession>A0A385DQI9</accession>
<evidence type="ECO:0000256" key="1">
    <source>
        <dbReference type="SAM" id="MobiDB-lite"/>
    </source>
</evidence>